<evidence type="ECO:0000256" key="1">
    <source>
        <dbReference type="SAM" id="MobiDB-lite"/>
    </source>
</evidence>
<dbReference type="Proteomes" id="UP000009027">
    <property type="component" value="Unassembled WGS sequence"/>
</dbReference>
<name>F9WVN9_TRYVY</name>
<keyword evidence="4" id="KW-1185">Reference proteome</keyword>
<sequence length="119" mass="12896">MAEQLLTPCTSKRCGCVSGLSGSGESVKRSPGSEGSTDQPTVRRRIEDEVPCLSTSSIVGSMQSYEYRDLGKEKVHDFLNEHFGERFNARNVSMEVSIIFPTDAISDEAILGGVIAQPL</sequence>
<dbReference type="InterPro" id="IPR056000">
    <property type="entry name" value="DUF7578"/>
</dbReference>
<dbReference type="Pfam" id="PF24466">
    <property type="entry name" value="DUF7578"/>
    <property type="match status" value="1"/>
</dbReference>
<gene>
    <name evidence="3" type="ORF">TvY486_0045660</name>
</gene>
<feature type="domain" description="DUF7578" evidence="2">
    <location>
        <begin position="74"/>
        <end position="117"/>
    </location>
</feature>
<dbReference type="VEuPathDB" id="TriTrypDB:TvY486_0045660"/>
<dbReference type="AlphaFoldDB" id="F9WVN9"/>
<accession>F9WVN9</accession>
<evidence type="ECO:0000313" key="3">
    <source>
        <dbReference type="EMBL" id="CCD21647.1"/>
    </source>
</evidence>
<feature type="region of interest" description="Disordered" evidence="1">
    <location>
        <begin position="18"/>
        <end position="45"/>
    </location>
</feature>
<evidence type="ECO:0000313" key="4">
    <source>
        <dbReference type="Proteomes" id="UP000009027"/>
    </source>
</evidence>
<feature type="non-terminal residue" evidence="3">
    <location>
        <position position="119"/>
    </location>
</feature>
<reference evidence="3 4" key="1">
    <citation type="journal article" date="2012" name="Proc. Natl. Acad. Sci. U.S.A.">
        <title>Antigenic diversity is generated by distinct evolutionary mechanisms in African trypanosome species.</title>
        <authorList>
            <person name="Jackson A.P."/>
            <person name="Berry A."/>
            <person name="Aslett M."/>
            <person name="Allison H.C."/>
            <person name="Burton P."/>
            <person name="Vavrova-Anderson J."/>
            <person name="Brown R."/>
            <person name="Browne H."/>
            <person name="Corton N."/>
            <person name="Hauser H."/>
            <person name="Gamble J."/>
            <person name="Gilderthorp R."/>
            <person name="Marcello L."/>
            <person name="McQuillan J."/>
            <person name="Otto T.D."/>
            <person name="Quail M.A."/>
            <person name="Sanders M.J."/>
            <person name="van Tonder A."/>
            <person name="Ginger M.L."/>
            <person name="Field M.C."/>
            <person name="Barry J.D."/>
            <person name="Hertz-Fowler C."/>
            <person name="Berriman M."/>
        </authorList>
    </citation>
    <scope>NUCLEOTIDE SEQUENCE</scope>
    <source>
        <strain evidence="3 4">Y486</strain>
    </source>
</reference>
<protein>
    <recommendedName>
        <fullName evidence="2">DUF7578 domain-containing protein</fullName>
    </recommendedName>
</protein>
<dbReference type="EMBL" id="CAEX01008046">
    <property type="protein sequence ID" value="CCD21647.1"/>
    <property type="molecule type" value="Genomic_DNA"/>
</dbReference>
<evidence type="ECO:0000259" key="2">
    <source>
        <dbReference type="Pfam" id="PF24466"/>
    </source>
</evidence>
<organism evidence="3 4">
    <name type="scientific">Trypanosoma vivax (strain Y486)</name>
    <dbReference type="NCBI Taxonomy" id="1055687"/>
    <lineage>
        <taxon>Eukaryota</taxon>
        <taxon>Discoba</taxon>
        <taxon>Euglenozoa</taxon>
        <taxon>Kinetoplastea</taxon>
        <taxon>Metakinetoplastina</taxon>
        <taxon>Trypanosomatida</taxon>
        <taxon>Trypanosomatidae</taxon>
        <taxon>Trypanosoma</taxon>
        <taxon>Duttonella</taxon>
    </lineage>
</organism>
<proteinExistence type="predicted"/>